<keyword evidence="1" id="KW-0175">Coiled coil</keyword>
<gene>
    <name evidence="2" type="primary">AVEN_63017_2</name>
    <name evidence="2" type="ORF">NPIL_77761</name>
</gene>
<organism evidence="2 3">
    <name type="scientific">Nephila pilipes</name>
    <name type="common">Giant wood spider</name>
    <name type="synonym">Nephila maculata</name>
    <dbReference type="NCBI Taxonomy" id="299642"/>
    <lineage>
        <taxon>Eukaryota</taxon>
        <taxon>Metazoa</taxon>
        <taxon>Ecdysozoa</taxon>
        <taxon>Arthropoda</taxon>
        <taxon>Chelicerata</taxon>
        <taxon>Arachnida</taxon>
        <taxon>Araneae</taxon>
        <taxon>Araneomorphae</taxon>
        <taxon>Entelegynae</taxon>
        <taxon>Araneoidea</taxon>
        <taxon>Nephilidae</taxon>
        <taxon>Nephila</taxon>
    </lineage>
</organism>
<accession>A0A8X6QAF5</accession>
<evidence type="ECO:0000313" key="2">
    <source>
        <dbReference type="EMBL" id="GFU10986.1"/>
    </source>
</evidence>
<dbReference type="EMBL" id="BMAW01125138">
    <property type="protein sequence ID" value="GFU10986.1"/>
    <property type="molecule type" value="Genomic_DNA"/>
</dbReference>
<dbReference type="Proteomes" id="UP000887013">
    <property type="component" value="Unassembled WGS sequence"/>
</dbReference>
<dbReference type="AlphaFoldDB" id="A0A8X6QAF5"/>
<comment type="caution">
    <text evidence="2">The sequence shown here is derived from an EMBL/GenBank/DDBJ whole genome shotgun (WGS) entry which is preliminary data.</text>
</comment>
<sequence>MHRQLYKEHLNLQKSFCALYRHMSEGSNAHNWIQEKARLEATVKHFKTKALQLQRKLEDTNERCELLEFCLLELENQTKASLKPSL</sequence>
<protein>
    <submittedName>
        <fullName evidence="2">Fibronectin type-III domain-containing protein</fullName>
    </submittedName>
</protein>
<keyword evidence="3" id="KW-1185">Reference proteome</keyword>
<reference evidence="2" key="1">
    <citation type="submission" date="2020-08" db="EMBL/GenBank/DDBJ databases">
        <title>Multicomponent nature underlies the extraordinary mechanical properties of spider dragline silk.</title>
        <authorList>
            <person name="Kono N."/>
            <person name="Nakamura H."/>
            <person name="Mori M."/>
            <person name="Yoshida Y."/>
            <person name="Ohtoshi R."/>
            <person name="Malay A.D."/>
            <person name="Moran D.A.P."/>
            <person name="Tomita M."/>
            <person name="Numata K."/>
            <person name="Arakawa K."/>
        </authorList>
    </citation>
    <scope>NUCLEOTIDE SEQUENCE</scope>
</reference>
<evidence type="ECO:0000256" key="1">
    <source>
        <dbReference type="SAM" id="Coils"/>
    </source>
</evidence>
<proteinExistence type="predicted"/>
<evidence type="ECO:0000313" key="3">
    <source>
        <dbReference type="Proteomes" id="UP000887013"/>
    </source>
</evidence>
<name>A0A8X6QAF5_NEPPI</name>
<feature type="coiled-coil region" evidence="1">
    <location>
        <begin position="36"/>
        <end position="77"/>
    </location>
</feature>